<evidence type="ECO:0000313" key="2">
    <source>
        <dbReference type="EMBL" id="RGU23072.1"/>
    </source>
</evidence>
<reference evidence="2 3" key="1">
    <citation type="submission" date="2018-08" db="EMBL/GenBank/DDBJ databases">
        <title>A genome reference for cultivated species of the human gut microbiota.</title>
        <authorList>
            <person name="Zou Y."/>
            <person name="Xue W."/>
            <person name="Luo G."/>
        </authorList>
    </citation>
    <scope>NUCLEOTIDE SEQUENCE [LARGE SCALE GENOMIC DNA]</scope>
    <source>
        <strain evidence="2 3">AF17-27</strain>
    </source>
</reference>
<comment type="caution">
    <text evidence="2">The sequence shown here is derived from an EMBL/GenBank/DDBJ whole genome shotgun (WGS) entry which is preliminary data.</text>
</comment>
<dbReference type="RefSeq" id="WP_117994197.1">
    <property type="nucleotide sequence ID" value="NZ_QRXR01000015.1"/>
</dbReference>
<feature type="region of interest" description="Disordered" evidence="1">
    <location>
        <begin position="169"/>
        <end position="268"/>
    </location>
</feature>
<feature type="compositionally biased region" description="Basic and acidic residues" evidence="1">
    <location>
        <begin position="174"/>
        <end position="247"/>
    </location>
</feature>
<organism evidence="2 3">
    <name type="scientific">Agathobacter rectalis</name>
    <dbReference type="NCBI Taxonomy" id="39491"/>
    <lineage>
        <taxon>Bacteria</taxon>
        <taxon>Bacillati</taxon>
        <taxon>Bacillota</taxon>
        <taxon>Clostridia</taxon>
        <taxon>Lachnospirales</taxon>
        <taxon>Lachnospiraceae</taxon>
        <taxon>Agathobacter</taxon>
    </lineage>
</organism>
<feature type="compositionally biased region" description="Basic residues" evidence="1">
    <location>
        <begin position="248"/>
        <end position="268"/>
    </location>
</feature>
<evidence type="ECO:0000313" key="3">
    <source>
        <dbReference type="Proteomes" id="UP000283765"/>
    </source>
</evidence>
<name>A0A412RKL6_9FIRM</name>
<dbReference type="EMBL" id="QRXR01000015">
    <property type="protein sequence ID" value="RGU23072.1"/>
    <property type="molecule type" value="Genomic_DNA"/>
</dbReference>
<sequence>MNYGGDAADQIVRYSLEGIDYSLRLSGTVAKNLAIFFAAVLKDQKRTYGKTRMVRMLKENRPLKFFTVPSDRLKEFAREGKKRGLLYVVIRDRKNPDQCEIMVFADDAAKVNRVMDKMNLDFLRSESGEAVQEVAMEAAQSQDVPETPTETVEMPEGEIQFELGDMEQDFGFGEPEKDPENFMQAQEERNPSEPSSRSKDTSTGREKSEQMERPERTEGQEKPSVRAELDQIRQEKQESAKQKEQNRSRSRNRPADRKKRKKSKAKGR</sequence>
<accession>A0A412RKL6</accession>
<dbReference type="AlphaFoldDB" id="A0A412RKL6"/>
<proteinExistence type="predicted"/>
<dbReference type="Pfam" id="PF12687">
    <property type="entry name" value="DUF3801"/>
    <property type="match status" value="1"/>
</dbReference>
<dbReference type="InterPro" id="IPR024234">
    <property type="entry name" value="DUF3801"/>
</dbReference>
<protein>
    <submittedName>
        <fullName evidence="2">PcfB family protein</fullName>
    </submittedName>
</protein>
<gene>
    <name evidence="2" type="ORF">DWW89_10195</name>
</gene>
<evidence type="ECO:0000256" key="1">
    <source>
        <dbReference type="SAM" id="MobiDB-lite"/>
    </source>
</evidence>
<dbReference type="Proteomes" id="UP000283765">
    <property type="component" value="Unassembled WGS sequence"/>
</dbReference>